<dbReference type="EMBL" id="MNBE01000136">
    <property type="protein sequence ID" value="OKP13299.1"/>
    <property type="molecule type" value="Genomic_DNA"/>
</dbReference>
<dbReference type="STRING" id="1316194.A0A1Q5ULH0"/>
<evidence type="ECO:0000313" key="3">
    <source>
        <dbReference type="Proteomes" id="UP000186955"/>
    </source>
</evidence>
<dbReference type="InterPro" id="IPR031349">
    <property type="entry name" value="Tfb6"/>
</dbReference>
<feature type="compositionally biased region" description="Acidic residues" evidence="1">
    <location>
        <begin position="11"/>
        <end position="20"/>
    </location>
</feature>
<evidence type="ECO:0000313" key="2">
    <source>
        <dbReference type="EMBL" id="OKP13299.1"/>
    </source>
</evidence>
<dbReference type="PANTHER" id="PTHR37781:SF1">
    <property type="entry name" value="ADR380WP"/>
    <property type="match status" value="1"/>
</dbReference>
<dbReference type="GO" id="GO:0005675">
    <property type="term" value="C:transcription factor TFIIH holo complex"/>
    <property type="evidence" value="ECO:0007669"/>
    <property type="project" value="TreeGrafter"/>
</dbReference>
<feature type="compositionally biased region" description="Polar residues" evidence="1">
    <location>
        <begin position="24"/>
        <end position="37"/>
    </location>
</feature>
<proteinExistence type="predicted"/>
<feature type="region of interest" description="Disordered" evidence="1">
    <location>
        <begin position="1"/>
        <end position="47"/>
    </location>
</feature>
<gene>
    <name evidence="2" type="ORF">PENSUB_1030</name>
</gene>
<dbReference type="PANTHER" id="PTHR37781">
    <property type="entry name" value="TFIIH COMPLEX SUBUNIT"/>
    <property type="match status" value="1"/>
</dbReference>
<name>A0A1Q5ULH0_9EURO</name>
<dbReference type="AlphaFoldDB" id="A0A1Q5ULH0"/>
<protein>
    <submittedName>
        <fullName evidence="2">Uncharacterized protein</fullName>
    </submittedName>
</protein>
<keyword evidence="3" id="KW-1185">Reference proteome</keyword>
<organism evidence="2 3">
    <name type="scientific">Penicillium subrubescens</name>
    <dbReference type="NCBI Taxonomy" id="1316194"/>
    <lineage>
        <taxon>Eukaryota</taxon>
        <taxon>Fungi</taxon>
        <taxon>Dikarya</taxon>
        <taxon>Ascomycota</taxon>
        <taxon>Pezizomycotina</taxon>
        <taxon>Eurotiomycetes</taxon>
        <taxon>Eurotiomycetidae</taxon>
        <taxon>Eurotiales</taxon>
        <taxon>Aspergillaceae</taxon>
        <taxon>Penicillium</taxon>
    </lineage>
</organism>
<reference evidence="2 3" key="1">
    <citation type="submission" date="2016-10" db="EMBL/GenBank/DDBJ databases">
        <title>Genome sequence of the ascomycete fungus Penicillium subrubescens.</title>
        <authorList>
            <person name="De Vries R.P."/>
            <person name="Peng M."/>
            <person name="Dilokpimol A."/>
            <person name="Hilden K."/>
            <person name="Makela M.R."/>
            <person name="Grigoriev I."/>
            <person name="Riley R."/>
            <person name="Granchi Z."/>
        </authorList>
    </citation>
    <scope>NUCLEOTIDE SEQUENCE [LARGE SCALE GENOMIC DNA]</scope>
    <source>
        <strain evidence="2 3">CBS 132785</strain>
    </source>
</reference>
<accession>A0A1Q5ULH0</accession>
<dbReference type="Pfam" id="PF17110">
    <property type="entry name" value="TFB6"/>
    <property type="match status" value="1"/>
</dbReference>
<dbReference type="Proteomes" id="UP000186955">
    <property type="component" value="Unassembled WGS sequence"/>
</dbReference>
<evidence type="ECO:0000256" key="1">
    <source>
        <dbReference type="SAM" id="MobiDB-lite"/>
    </source>
</evidence>
<comment type="caution">
    <text evidence="2">The sequence shown here is derived from an EMBL/GenBank/DDBJ whole genome shotgun (WGS) entry which is preliminary data.</text>
</comment>
<sequence>MANPPPPNEHDSDEDVEFEDVPFQQAQPQAFSTNGSDLPSEHAGPVSTNMPWVPLLRIPPQRETPLASGSNGELQLRGRLSTAIDRINFRQMKAQMGMDTTITQPGQTRYTCIQQLADDIEGTADMLWESATPSIQVEGLITLAGILERSLATYPFDPEPTLTILNKLDYFFVALMQGEHPLSHTPLPGANPDHPFVTQTQRVRIRSIAETTRSNLFGMIPEPPEDEGGYEGYDDWEEPEMPPWMMQATRVYERVLMLLGDQGDPNETGGFEEFE</sequence>